<dbReference type="PANTHER" id="PTHR34653">
    <property type="match status" value="1"/>
</dbReference>
<comment type="caution">
    <text evidence="4">The sequence shown here is derived from an EMBL/GenBank/DDBJ whole genome shotgun (WGS) entry which is preliminary data.</text>
</comment>
<evidence type="ECO:0000313" key="5">
    <source>
        <dbReference type="Proteomes" id="UP000645462"/>
    </source>
</evidence>
<evidence type="ECO:0000313" key="4">
    <source>
        <dbReference type="EMBL" id="GGC09891.1"/>
    </source>
</evidence>
<gene>
    <name evidence="4" type="primary">fliE1</name>
    <name evidence="4" type="ORF">GCM10011363_28160</name>
</gene>
<dbReference type="InterPro" id="IPR001624">
    <property type="entry name" value="FliE"/>
</dbReference>
<dbReference type="PANTHER" id="PTHR34653:SF1">
    <property type="entry name" value="FLAGELLAR HOOK-BASAL BODY COMPLEX PROTEIN FLIE"/>
    <property type="match status" value="1"/>
</dbReference>
<evidence type="ECO:0000256" key="1">
    <source>
        <dbReference type="ARBA" id="ARBA00004117"/>
    </source>
</evidence>
<dbReference type="EMBL" id="BMFC01000007">
    <property type="protein sequence ID" value="GGC09891.1"/>
    <property type="molecule type" value="Genomic_DNA"/>
</dbReference>
<accession>A0ABQ1KXA1</accession>
<dbReference type="Proteomes" id="UP000645462">
    <property type="component" value="Unassembled WGS sequence"/>
</dbReference>
<protein>
    <submittedName>
        <fullName evidence="4">Flagellar hook-basal body protein FliE</fullName>
    </submittedName>
</protein>
<sequence>MIESTSGFVTGAVSRAYKTSQALPAAAPAQSENATRPSFGDVMERTALQTLETVRQGDQAAVAGLAGSLPMQQVVEATMAMESAVKVTVAVRDRMVEAYQEILRMAV</sequence>
<comment type="similarity">
    <text evidence="2">Belongs to the FliE family.</text>
</comment>
<keyword evidence="4" id="KW-0282">Flagellum</keyword>
<keyword evidence="4" id="KW-0969">Cilium</keyword>
<name>A0ABQ1KXA1_9RHOB</name>
<evidence type="ECO:0000256" key="2">
    <source>
        <dbReference type="ARBA" id="ARBA00009272"/>
    </source>
</evidence>
<evidence type="ECO:0000256" key="3">
    <source>
        <dbReference type="ARBA" id="ARBA00023143"/>
    </source>
</evidence>
<proteinExistence type="inferred from homology"/>
<dbReference type="Pfam" id="PF02049">
    <property type="entry name" value="FliE"/>
    <property type="match status" value="1"/>
</dbReference>
<keyword evidence="5" id="KW-1185">Reference proteome</keyword>
<organism evidence="4 5">
    <name type="scientific">Marivita lacus</name>
    <dbReference type="NCBI Taxonomy" id="1323742"/>
    <lineage>
        <taxon>Bacteria</taxon>
        <taxon>Pseudomonadati</taxon>
        <taxon>Pseudomonadota</taxon>
        <taxon>Alphaproteobacteria</taxon>
        <taxon>Rhodobacterales</taxon>
        <taxon>Roseobacteraceae</taxon>
        <taxon>Marivita</taxon>
    </lineage>
</organism>
<dbReference type="RefSeq" id="WP_188482694.1">
    <property type="nucleotide sequence ID" value="NZ_BMFC01000007.1"/>
</dbReference>
<keyword evidence="3" id="KW-0975">Bacterial flagellum</keyword>
<keyword evidence="4" id="KW-0966">Cell projection</keyword>
<reference evidence="5" key="1">
    <citation type="journal article" date="2019" name="Int. J. Syst. Evol. Microbiol.">
        <title>The Global Catalogue of Microorganisms (GCM) 10K type strain sequencing project: providing services to taxonomists for standard genome sequencing and annotation.</title>
        <authorList>
            <consortium name="The Broad Institute Genomics Platform"/>
            <consortium name="The Broad Institute Genome Sequencing Center for Infectious Disease"/>
            <person name="Wu L."/>
            <person name="Ma J."/>
        </authorList>
    </citation>
    <scope>NUCLEOTIDE SEQUENCE [LARGE SCALE GENOMIC DNA]</scope>
    <source>
        <strain evidence="5">CGMCC 1.12478</strain>
    </source>
</reference>
<comment type="subcellular location">
    <subcellularLocation>
        <location evidence="1">Bacterial flagellum basal body</location>
    </subcellularLocation>
</comment>